<dbReference type="EMBL" id="VIKS01000004">
    <property type="protein sequence ID" value="TQV88273.1"/>
    <property type="molecule type" value="Genomic_DNA"/>
</dbReference>
<gene>
    <name evidence="1" type="ORF">FLL46_07025</name>
</gene>
<dbReference type="Proteomes" id="UP000315439">
    <property type="component" value="Unassembled WGS sequence"/>
</dbReference>
<accession>A0A545UFV7</accession>
<dbReference type="AlphaFoldDB" id="A0A545UFV7"/>
<dbReference type="OrthoDB" id="2598626at2"/>
<evidence type="ECO:0000313" key="2">
    <source>
        <dbReference type="Proteomes" id="UP000315439"/>
    </source>
</evidence>
<organism evidence="1 2">
    <name type="scientific">Aliikangiella coralliicola</name>
    <dbReference type="NCBI Taxonomy" id="2592383"/>
    <lineage>
        <taxon>Bacteria</taxon>
        <taxon>Pseudomonadati</taxon>
        <taxon>Pseudomonadota</taxon>
        <taxon>Gammaproteobacteria</taxon>
        <taxon>Oceanospirillales</taxon>
        <taxon>Pleioneaceae</taxon>
        <taxon>Aliikangiella</taxon>
    </lineage>
</organism>
<keyword evidence="2" id="KW-1185">Reference proteome</keyword>
<sequence>MHPIRKDFDLSKLSEGSVDISEIKVTFQLWKEKNSVGALIKISGKYGYGSDGAADAKFISWRVGEILDHPEYWIRGVVIDISELEYEWGDDIDVEPGKDIPYLVFLNEHNSEAYSFFIDKTKMRFHLRTALAEIKDKIKKI</sequence>
<dbReference type="RefSeq" id="WP_142892781.1">
    <property type="nucleotide sequence ID" value="NZ_ML660162.1"/>
</dbReference>
<evidence type="ECO:0000313" key="1">
    <source>
        <dbReference type="EMBL" id="TQV88273.1"/>
    </source>
</evidence>
<comment type="caution">
    <text evidence="1">The sequence shown here is derived from an EMBL/GenBank/DDBJ whole genome shotgun (WGS) entry which is preliminary data.</text>
</comment>
<proteinExistence type="predicted"/>
<name>A0A545UFV7_9GAMM</name>
<protein>
    <submittedName>
        <fullName evidence="1">Uncharacterized protein</fullName>
    </submittedName>
</protein>
<reference evidence="1 2" key="1">
    <citation type="submission" date="2019-07" db="EMBL/GenBank/DDBJ databases">
        <title>Draft genome for Aliikangiella sp. M105.</title>
        <authorList>
            <person name="Wang G."/>
        </authorList>
    </citation>
    <scope>NUCLEOTIDE SEQUENCE [LARGE SCALE GENOMIC DNA]</scope>
    <source>
        <strain evidence="1 2">M105</strain>
    </source>
</reference>